<dbReference type="AlphaFoldDB" id="A0A2R6WYG3"/>
<protein>
    <submittedName>
        <fullName evidence="2">Uncharacterized protein</fullName>
    </submittedName>
</protein>
<evidence type="ECO:0000313" key="2">
    <source>
        <dbReference type="EMBL" id="PTQ38880.1"/>
    </source>
</evidence>
<dbReference type="Proteomes" id="UP000244005">
    <property type="component" value="Unassembled WGS sequence"/>
</dbReference>
<keyword evidence="3" id="KW-1185">Reference proteome</keyword>
<organism evidence="2 3">
    <name type="scientific">Marchantia polymorpha</name>
    <name type="common">Common liverwort</name>
    <name type="synonym">Marchantia aquatica</name>
    <dbReference type="NCBI Taxonomy" id="3197"/>
    <lineage>
        <taxon>Eukaryota</taxon>
        <taxon>Viridiplantae</taxon>
        <taxon>Streptophyta</taxon>
        <taxon>Embryophyta</taxon>
        <taxon>Marchantiophyta</taxon>
        <taxon>Marchantiopsida</taxon>
        <taxon>Marchantiidae</taxon>
        <taxon>Marchantiales</taxon>
        <taxon>Marchantiaceae</taxon>
        <taxon>Marchantia</taxon>
    </lineage>
</organism>
<name>A0A2R6WYG3_MARPO</name>
<accession>A0A2R6WYG3</accession>
<evidence type="ECO:0000313" key="3">
    <source>
        <dbReference type="Proteomes" id="UP000244005"/>
    </source>
</evidence>
<feature type="region of interest" description="Disordered" evidence="1">
    <location>
        <begin position="79"/>
        <end position="101"/>
    </location>
</feature>
<evidence type="ECO:0000256" key="1">
    <source>
        <dbReference type="SAM" id="MobiDB-lite"/>
    </source>
</evidence>
<dbReference type="Gramene" id="Mp5g10640.1">
    <property type="protein sequence ID" value="Mp5g10640.1.cds1"/>
    <property type="gene ID" value="Mp5g10640"/>
</dbReference>
<proteinExistence type="predicted"/>
<reference evidence="3" key="1">
    <citation type="journal article" date="2017" name="Cell">
        <title>Insights into land plant evolution garnered from the Marchantia polymorpha genome.</title>
        <authorList>
            <person name="Bowman J.L."/>
            <person name="Kohchi T."/>
            <person name="Yamato K.T."/>
            <person name="Jenkins J."/>
            <person name="Shu S."/>
            <person name="Ishizaki K."/>
            <person name="Yamaoka S."/>
            <person name="Nishihama R."/>
            <person name="Nakamura Y."/>
            <person name="Berger F."/>
            <person name="Adam C."/>
            <person name="Aki S.S."/>
            <person name="Althoff F."/>
            <person name="Araki T."/>
            <person name="Arteaga-Vazquez M.A."/>
            <person name="Balasubrmanian S."/>
            <person name="Barry K."/>
            <person name="Bauer D."/>
            <person name="Boehm C.R."/>
            <person name="Briginshaw L."/>
            <person name="Caballero-Perez J."/>
            <person name="Catarino B."/>
            <person name="Chen F."/>
            <person name="Chiyoda S."/>
            <person name="Chovatia M."/>
            <person name="Davies K.M."/>
            <person name="Delmans M."/>
            <person name="Demura T."/>
            <person name="Dierschke T."/>
            <person name="Dolan L."/>
            <person name="Dorantes-Acosta A.E."/>
            <person name="Eklund D.M."/>
            <person name="Florent S.N."/>
            <person name="Flores-Sandoval E."/>
            <person name="Fujiyama A."/>
            <person name="Fukuzawa H."/>
            <person name="Galik B."/>
            <person name="Grimanelli D."/>
            <person name="Grimwood J."/>
            <person name="Grossniklaus U."/>
            <person name="Hamada T."/>
            <person name="Haseloff J."/>
            <person name="Hetherington A.J."/>
            <person name="Higo A."/>
            <person name="Hirakawa Y."/>
            <person name="Hundley H.N."/>
            <person name="Ikeda Y."/>
            <person name="Inoue K."/>
            <person name="Inoue S.I."/>
            <person name="Ishida S."/>
            <person name="Jia Q."/>
            <person name="Kakita M."/>
            <person name="Kanazawa T."/>
            <person name="Kawai Y."/>
            <person name="Kawashima T."/>
            <person name="Kennedy M."/>
            <person name="Kinose K."/>
            <person name="Kinoshita T."/>
            <person name="Kohara Y."/>
            <person name="Koide E."/>
            <person name="Komatsu K."/>
            <person name="Kopischke S."/>
            <person name="Kubo M."/>
            <person name="Kyozuka J."/>
            <person name="Lagercrantz U."/>
            <person name="Lin S.S."/>
            <person name="Lindquist E."/>
            <person name="Lipzen A.M."/>
            <person name="Lu C.W."/>
            <person name="De Luna E."/>
            <person name="Martienssen R.A."/>
            <person name="Minamino N."/>
            <person name="Mizutani M."/>
            <person name="Mizutani M."/>
            <person name="Mochizuki N."/>
            <person name="Monte I."/>
            <person name="Mosher R."/>
            <person name="Nagasaki H."/>
            <person name="Nakagami H."/>
            <person name="Naramoto S."/>
            <person name="Nishitani K."/>
            <person name="Ohtani M."/>
            <person name="Okamoto T."/>
            <person name="Okumura M."/>
            <person name="Phillips J."/>
            <person name="Pollak B."/>
            <person name="Reinders A."/>
            <person name="Rovekamp M."/>
            <person name="Sano R."/>
            <person name="Sawa S."/>
            <person name="Schmid M.W."/>
            <person name="Shirakawa M."/>
            <person name="Solano R."/>
            <person name="Spunde A."/>
            <person name="Suetsugu N."/>
            <person name="Sugano S."/>
            <person name="Sugiyama A."/>
            <person name="Sun R."/>
            <person name="Suzuki Y."/>
            <person name="Takenaka M."/>
            <person name="Takezawa D."/>
            <person name="Tomogane H."/>
            <person name="Tsuzuki M."/>
            <person name="Ueda T."/>
            <person name="Umeda M."/>
            <person name="Ward J.M."/>
            <person name="Watanabe Y."/>
            <person name="Yazaki K."/>
            <person name="Yokoyama R."/>
            <person name="Yoshitake Y."/>
            <person name="Yotsui I."/>
            <person name="Zachgo S."/>
            <person name="Schmutz J."/>
        </authorList>
    </citation>
    <scope>NUCLEOTIDE SEQUENCE [LARGE SCALE GENOMIC DNA]</scope>
    <source>
        <strain evidence="3">Tak-1</strain>
    </source>
</reference>
<sequence>MMDRDRAARTGGRAGILGDRFGRARRKAAAKARYVSQKERGCDKRSNEKACRDISRRGKWGRREPRAAIGSLELEHPLNLSRPIDGRGPEMRAQIDGSTSPSRRMVRCRLARQKHIQTPRPTYLPTNLGAAAALGSRALNSPGIMSALMTSA</sequence>
<gene>
    <name evidence="2" type="ORF">MARPO_0048s0008</name>
</gene>
<dbReference type="EMBL" id="KZ772720">
    <property type="protein sequence ID" value="PTQ38880.1"/>
    <property type="molecule type" value="Genomic_DNA"/>
</dbReference>